<dbReference type="PANTHER" id="PTHR46494:SF1">
    <property type="entry name" value="CORA FAMILY METAL ION TRANSPORTER (EUROFUNG)"/>
    <property type="match status" value="1"/>
</dbReference>
<evidence type="ECO:0000256" key="8">
    <source>
        <dbReference type="RuleBase" id="RU362010"/>
    </source>
</evidence>
<evidence type="ECO:0000256" key="4">
    <source>
        <dbReference type="ARBA" id="ARBA00022475"/>
    </source>
</evidence>
<evidence type="ECO:0000256" key="1">
    <source>
        <dbReference type="ARBA" id="ARBA00004651"/>
    </source>
</evidence>
<feature type="transmembrane region" description="Helical" evidence="8">
    <location>
        <begin position="322"/>
        <end position="342"/>
    </location>
</feature>
<evidence type="ECO:0000256" key="5">
    <source>
        <dbReference type="ARBA" id="ARBA00022692"/>
    </source>
</evidence>
<keyword evidence="8" id="KW-0460">Magnesium</keyword>
<comment type="subcellular location">
    <subcellularLocation>
        <location evidence="1">Cell membrane</location>
        <topology evidence="1">Multi-pass membrane protein</topology>
    </subcellularLocation>
    <subcellularLocation>
        <location evidence="8">Membrane</location>
        <topology evidence="8">Multi-pass membrane protein</topology>
    </subcellularLocation>
</comment>
<keyword evidence="3 8" id="KW-0813">Transport</keyword>
<comment type="caution">
    <text evidence="9">The sequence shown here is derived from an EMBL/GenBank/DDBJ whole genome shotgun (WGS) entry which is preliminary data.</text>
</comment>
<organism evidence="9 10">
    <name type="scientific">Methanimicrococcus hacksteinii</name>
    <dbReference type="NCBI Taxonomy" id="3028293"/>
    <lineage>
        <taxon>Archaea</taxon>
        <taxon>Methanobacteriati</taxon>
        <taxon>Methanobacteriota</taxon>
        <taxon>Stenosarchaea group</taxon>
        <taxon>Methanomicrobia</taxon>
        <taxon>Methanosarcinales</taxon>
        <taxon>Methanosarcinaceae</taxon>
        <taxon>Methanimicrococcus</taxon>
    </lineage>
</organism>
<sequence>MPEELKADQKSEDFENDTAAVFETPVAKESDKVGLPPGTLMYVDDDGKDDQTLKEKSTIRVIQYNESEYTEKTIQNADDIKALNQTDKTTWIHVSGLWDVENVIKIGEIFQINSLVLEDILNMEQRPKTEDYENYLFTIIKQIRFDGEIKEIKDSQVSIVTFEKVVLSFCEDEPHIFDSVTDRLKKKGKMIKYGTDYLTYAMIDMIVDHYLYVVEFFDEWLDNVEKRIIKNPDKEGAEEINQIRHELSSFKKEVWPVITITEKMEKSESSLIKKPTRILFRDVFDHVVRITDSIENDHEILTGVYDLYTTGISNRLNDTMRILTVISTIFIPLTFIAGIYGMNFTNMPELYWEYGYYACLALMAVILVGMLLFFRNKKWI</sequence>
<keyword evidence="10" id="KW-1185">Reference proteome</keyword>
<dbReference type="Proteomes" id="UP001272052">
    <property type="component" value="Unassembled WGS sequence"/>
</dbReference>
<dbReference type="PANTHER" id="PTHR46494">
    <property type="entry name" value="CORA FAMILY METAL ION TRANSPORTER (EUROFUNG)"/>
    <property type="match status" value="1"/>
</dbReference>
<keyword evidence="5 8" id="KW-0812">Transmembrane</keyword>
<keyword evidence="4 8" id="KW-1003">Cell membrane</keyword>
<keyword evidence="6 8" id="KW-1133">Transmembrane helix</keyword>
<dbReference type="Gene3D" id="1.20.58.340">
    <property type="entry name" value="Magnesium transport protein CorA, transmembrane region"/>
    <property type="match status" value="2"/>
</dbReference>
<comment type="function">
    <text evidence="8">Mediates influx of magnesium ions.</text>
</comment>
<evidence type="ECO:0000313" key="9">
    <source>
        <dbReference type="EMBL" id="MDV0445497.1"/>
    </source>
</evidence>
<feature type="transmembrane region" description="Helical" evidence="8">
    <location>
        <begin position="354"/>
        <end position="374"/>
    </location>
</feature>
<protein>
    <recommendedName>
        <fullName evidence="8">Magnesium transport protein CorA</fullName>
    </recommendedName>
</protein>
<evidence type="ECO:0000256" key="2">
    <source>
        <dbReference type="ARBA" id="ARBA00009765"/>
    </source>
</evidence>
<dbReference type="NCBIfam" id="TIGR00383">
    <property type="entry name" value="corA"/>
    <property type="match status" value="1"/>
</dbReference>
<dbReference type="InterPro" id="IPR045863">
    <property type="entry name" value="CorA_TM1_TM2"/>
</dbReference>
<evidence type="ECO:0000256" key="6">
    <source>
        <dbReference type="ARBA" id="ARBA00022989"/>
    </source>
</evidence>
<dbReference type="InterPro" id="IPR002523">
    <property type="entry name" value="MgTranspt_CorA/ZnTranspt_ZntB"/>
</dbReference>
<evidence type="ECO:0000313" key="10">
    <source>
        <dbReference type="Proteomes" id="UP001272052"/>
    </source>
</evidence>
<name>A0ABU3VQ02_9EURY</name>
<accession>A0ABU3VQ02</accession>
<gene>
    <name evidence="8 9" type="primary">corA</name>
    <name evidence="9" type="ORF">MmiAt1_10800</name>
</gene>
<dbReference type="Pfam" id="PF01544">
    <property type="entry name" value="CorA"/>
    <property type="match status" value="1"/>
</dbReference>
<dbReference type="SUPFAM" id="SSF143865">
    <property type="entry name" value="CorA soluble domain-like"/>
    <property type="match status" value="1"/>
</dbReference>
<dbReference type="Gene3D" id="3.30.460.20">
    <property type="entry name" value="CorA soluble domain-like"/>
    <property type="match status" value="1"/>
</dbReference>
<evidence type="ECO:0000256" key="3">
    <source>
        <dbReference type="ARBA" id="ARBA00022448"/>
    </source>
</evidence>
<dbReference type="CDD" id="cd12828">
    <property type="entry name" value="TmCorA-like_1"/>
    <property type="match status" value="1"/>
</dbReference>
<dbReference type="EMBL" id="JAWDKC010000018">
    <property type="protein sequence ID" value="MDV0445497.1"/>
    <property type="molecule type" value="Genomic_DNA"/>
</dbReference>
<dbReference type="InterPro" id="IPR045861">
    <property type="entry name" value="CorA_cytoplasmic_dom"/>
</dbReference>
<comment type="similarity">
    <text evidence="2 8">Belongs to the CorA metal ion transporter (MIT) (TC 1.A.35) family.</text>
</comment>
<dbReference type="RefSeq" id="WP_318785920.1">
    <property type="nucleotide sequence ID" value="NZ_JAWDKC010000018.1"/>
</dbReference>
<proteinExistence type="inferred from homology"/>
<evidence type="ECO:0000256" key="7">
    <source>
        <dbReference type="ARBA" id="ARBA00023136"/>
    </source>
</evidence>
<reference evidence="9 10" key="1">
    <citation type="submission" date="2023-06" db="EMBL/GenBank/DDBJ databases">
        <title>Genome sequence of Methanimicrococcus sp. At1.</title>
        <authorList>
            <person name="Protasov E."/>
            <person name="Platt K."/>
            <person name="Poehlein A."/>
            <person name="Daniel R."/>
            <person name="Brune A."/>
        </authorList>
    </citation>
    <scope>NUCLEOTIDE SEQUENCE [LARGE SCALE GENOMIC DNA]</scope>
    <source>
        <strain evidence="9 10">At1</strain>
    </source>
</reference>
<keyword evidence="7 8" id="KW-0472">Membrane</keyword>
<keyword evidence="8" id="KW-0406">Ion transport</keyword>
<dbReference type="SUPFAM" id="SSF144083">
    <property type="entry name" value="Magnesium transport protein CorA, transmembrane region"/>
    <property type="match status" value="1"/>
</dbReference>
<dbReference type="InterPro" id="IPR004488">
    <property type="entry name" value="Mg/Co-transport_prot_CorA"/>
</dbReference>